<protein>
    <recommendedName>
        <fullName evidence="5">Release factor glutamine methyltransferase</fullName>
        <shortName evidence="5">RF MTase</shortName>
        <ecNumber evidence="5">2.1.1.297</ecNumber>
    </recommendedName>
    <alternativeName>
        <fullName evidence="5">N5-glutamine methyltransferase PrmC</fullName>
    </alternativeName>
    <alternativeName>
        <fullName evidence="5">Protein-(glutamine-N5) MTase PrmC</fullName>
    </alternativeName>
    <alternativeName>
        <fullName evidence="5">Protein-glutamine N-methyltransferase PrmC</fullName>
    </alternativeName>
</protein>
<evidence type="ECO:0000256" key="5">
    <source>
        <dbReference type="HAMAP-Rule" id="MF_02126"/>
    </source>
</evidence>
<feature type="domain" description="Release factor glutamine methyltransferase N-terminal" evidence="7">
    <location>
        <begin position="5"/>
        <end position="75"/>
    </location>
</feature>
<accession>A0ABS8DJ77</accession>
<feature type="binding site" evidence="5">
    <location>
        <begin position="182"/>
        <end position="185"/>
    </location>
    <ligand>
        <name>substrate</name>
    </ligand>
</feature>
<evidence type="ECO:0000256" key="2">
    <source>
        <dbReference type="ARBA" id="ARBA00022679"/>
    </source>
</evidence>
<dbReference type="InterPro" id="IPR050320">
    <property type="entry name" value="N5-glutamine_MTase"/>
</dbReference>
<comment type="caution">
    <text evidence="5">Lacks conserved residue(s) required for the propagation of feature annotation.</text>
</comment>
<evidence type="ECO:0000259" key="7">
    <source>
        <dbReference type="Pfam" id="PF17827"/>
    </source>
</evidence>
<dbReference type="NCBIfam" id="TIGR00536">
    <property type="entry name" value="hemK_fam"/>
    <property type="match status" value="1"/>
</dbReference>
<dbReference type="GO" id="GO:0102559">
    <property type="term" value="F:peptide chain release factor N(5)-glutamine methyltransferase activity"/>
    <property type="evidence" value="ECO:0007669"/>
    <property type="project" value="UniProtKB-EC"/>
</dbReference>
<dbReference type="Pfam" id="PF17827">
    <property type="entry name" value="PrmC_N"/>
    <property type="match status" value="1"/>
</dbReference>
<dbReference type="EMBL" id="JAJCIS010000012">
    <property type="protein sequence ID" value="MCB7388493.1"/>
    <property type="molecule type" value="Genomic_DNA"/>
</dbReference>
<feature type="binding site" evidence="5">
    <location>
        <position position="141"/>
    </location>
    <ligand>
        <name>S-adenosyl-L-methionine</name>
        <dbReference type="ChEBI" id="CHEBI:59789"/>
    </ligand>
</feature>
<keyword evidence="2 5" id="KW-0808">Transferase</keyword>
<proteinExistence type="inferred from homology"/>
<dbReference type="Gene3D" id="1.10.8.10">
    <property type="entry name" value="DNA helicase RuvA subunit, C-terminal domain"/>
    <property type="match status" value="1"/>
</dbReference>
<dbReference type="InterPro" id="IPR029063">
    <property type="entry name" value="SAM-dependent_MTases_sf"/>
</dbReference>
<reference evidence="8 9" key="1">
    <citation type="submission" date="2021-10" db="EMBL/GenBank/DDBJ databases">
        <title>Collection of gut derived symbiotic bacterial strains cultured from healthy donors.</title>
        <authorList>
            <person name="Lin H."/>
            <person name="Littmann E."/>
            <person name="Kohout C."/>
            <person name="Pamer E.G."/>
        </authorList>
    </citation>
    <scope>NUCLEOTIDE SEQUENCE [LARGE SCALE GENOMIC DNA]</scope>
    <source>
        <strain evidence="8 9">DFI.1.165</strain>
    </source>
</reference>
<dbReference type="RefSeq" id="WP_066735730.1">
    <property type="nucleotide sequence ID" value="NZ_JAJCIQ010000012.1"/>
</dbReference>
<evidence type="ECO:0000313" key="9">
    <source>
        <dbReference type="Proteomes" id="UP001299546"/>
    </source>
</evidence>
<comment type="function">
    <text evidence="5">Methylates the class 1 translation termination release factors RF1/PrfA and RF2/PrfB on the glutamine residue of the universally conserved GGQ motif.</text>
</comment>
<comment type="similarity">
    <text evidence="5">Belongs to the protein N5-glutamine methyltransferase family. PrmC subfamily.</text>
</comment>
<dbReference type="NCBIfam" id="TIGR03534">
    <property type="entry name" value="RF_mod_PrmC"/>
    <property type="match status" value="1"/>
</dbReference>
<dbReference type="CDD" id="cd02440">
    <property type="entry name" value="AdoMet_MTases"/>
    <property type="match status" value="1"/>
</dbReference>
<organism evidence="8 9">
    <name type="scientific">Bariatricus massiliensis</name>
    <dbReference type="NCBI Taxonomy" id="1745713"/>
    <lineage>
        <taxon>Bacteria</taxon>
        <taxon>Bacillati</taxon>
        <taxon>Bacillota</taxon>
        <taxon>Clostridia</taxon>
        <taxon>Lachnospirales</taxon>
        <taxon>Lachnospiraceae</taxon>
        <taxon>Bariatricus</taxon>
    </lineage>
</organism>
<evidence type="ECO:0000256" key="3">
    <source>
        <dbReference type="ARBA" id="ARBA00022691"/>
    </source>
</evidence>
<dbReference type="EC" id="2.1.1.297" evidence="5"/>
<comment type="caution">
    <text evidence="8">The sequence shown here is derived from an EMBL/GenBank/DDBJ whole genome shotgun (WGS) entry which is preliminary data.</text>
</comment>
<gene>
    <name evidence="5 8" type="primary">prmC</name>
    <name evidence="8" type="ORF">LIZ65_14490</name>
</gene>
<dbReference type="PANTHER" id="PTHR18895:SF74">
    <property type="entry name" value="MTRF1L RELEASE FACTOR GLUTAMINE METHYLTRANSFERASE"/>
    <property type="match status" value="1"/>
</dbReference>
<evidence type="ECO:0000259" key="6">
    <source>
        <dbReference type="Pfam" id="PF05175"/>
    </source>
</evidence>
<feature type="domain" description="Methyltransferase small" evidence="6">
    <location>
        <begin position="97"/>
        <end position="186"/>
    </location>
</feature>
<dbReference type="InterPro" id="IPR007848">
    <property type="entry name" value="Small_mtfrase_dom"/>
</dbReference>
<dbReference type="Proteomes" id="UP001299546">
    <property type="component" value="Unassembled WGS sequence"/>
</dbReference>
<keyword evidence="1 5" id="KW-0489">Methyltransferase</keyword>
<dbReference type="GO" id="GO:0032259">
    <property type="term" value="P:methylation"/>
    <property type="evidence" value="ECO:0007669"/>
    <property type="project" value="UniProtKB-KW"/>
</dbReference>
<dbReference type="InterPro" id="IPR004556">
    <property type="entry name" value="HemK-like"/>
</dbReference>
<evidence type="ECO:0000256" key="4">
    <source>
        <dbReference type="ARBA" id="ARBA00048391"/>
    </source>
</evidence>
<dbReference type="PROSITE" id="PS00092">
    <property type="entry name" value="N6_MTASE"/>
    <property type="match status" value="1"/>
</dbReference>
<sequence>MTYQEIYREACELLENAGIVDARTDAWILLEYVTGVSRTLFYVEPGRELADDAAQEYKRLLAQRVKRIPVQHLTGEQEFMGMTFQVNPSVLVPRQDTEVLVELAEKVLRPGMRVLDMCTGSGCIGVSLAVRNQGLAVTGADISGDALDLAEKNAENLGADVKFVQSDMFSEIEGNYDMIISNPPYIPTAEIERLETEVKLHDPFGALDGREDGLHFYRILAEEGPAHLKQGGYLMLEIGHDQSAAVEKLLKENGFIEVRTEKDLAGLDRVVAGVYNRQ</sequence>
<dbReference type="Pfam" id="PF05175">
    <property type="entry name" value="MTS"/>
    <property type="match status" value="1"/>
</dbReference>
<dbReference type="Gene3D" id="3.40.50.150">
    <property type="entry name" value="Vaccinia Virus protein VP39"/>
    <property type="match status" value="1"/>
</dbReference>
<dbReference type="InterPro" id="IPR040758">
    <property type="entry name" value="PrmC_N"/>
</dbReference>
<evidence type="ECO:0000256" key="1">
    <source>
        <dbReference type="ARBA" id="ARBA00022603"/>
    </source>
</evidence>
<dbReference type="InterPro" id="IPR019874">
    <property type="entry name" value="RF_methyltr_PrmC"/>
</dbReference>
<feature type="binding site" evidence="5">
    <location>
        <position position="182"/>
    </location>
    <ligand>
        <name>S-adenosyl-L-methionine</name>
        <dbReference type="ChEBI" id="CHEBI:59789"/>
    </ligand>
</feature>
<dbReference type="HAMAP" id="MF_02126">
    <property type="entry name" value="RF_methyltr_PrmC"/>
    <property type="match status" value="1"/>
</dbReference>
<evidence type="ECO:0000313" key="8">
    <source>
        <dbReference type="EMBL" id="MCB7388493.1"/>
    </source>
</evidence>
<keyword evidence="9" id="KW-1185">Reference proteome</keyword>
<dbReference type="InterPro" id="IPR002052">
    <property type="entry name" value="DNA_methylase_N6_adenine_CS"/>
</dbReference>
<dbReference type="SUPFAM" id="SSF53335">
    <property type="entry name" value="S-adenosyl-L-methionine-dependent methyltransferases"/>
    <property type="match status" value="1"/>
</dbReference>
<dbReference type="PANTHER" id="PTHR18895">
    <property type="entry name" value="HEMK METHYLTRANSFERASE"/>
    <property type="match status" value="1"/>
</dbReference>
<keyword evidence="3 5" id="KW-0949">S-adenosyl-L-methionine</keyword>
<comment type="catalytic activity">
    <reaction evidence="4 5">
        <text>L-glutaminyl-[peptide chain release factor] + S-adenosyl-L-methionine = N(5)-methyl-L-glutaminyl-[peptide chain release factor] + S-adenosyl-L-homocysteine + H(+)</text>
        <dbReference type="Rhea" id="RHEA:42896"/>
        <dbReference type="Rhea" id="RHEA-COMP:10271"/>
        <dbReference type="Rhea" id="RHEA-COMP:10272"/>
        <dbReference type="ChEBI" id="CHEBI:15378"/>
        <dbReference type="ChEBI" id="CHEBI:30011"/>
        <dbReference type="ChEBI" id="CHEBI:57856"/>
        <dbReference type="ChEBI" id="CHEBI:59789"/>
        <dbReference type="ChEBI" id="CHEBI:61891"/>
        <dbReference type="EC" id="2.1.1.297"/>
    </reaction>
</comment>
<name>A0ABS8DJ77_9FIRM</name>